<accession>A0A6M9Z7F2</accession>
<dbReference type="Proteomes" id="UP000509405">
    <property type="component" value="Segment"/>
</dbReference>
<organism evidence="1 2">
    <name type="scientific">Bacillus phage Novomoskovsk</name>
    <dbReference type="NCBI Taxonomy" id="2736258"/>
    <lineage>
        <taxon>Viruses</taxon>
        <taxon>Duplodnaviria</taxon>
        <taxon>Heunggongvirae</taxon>
        <taxon>Uroviricota</taxon>
        <taxon>Caudoviricetes</taxon>
        <taxon>Ehrlichviridae</taxon>
        <taxon>Andromedavirus</taxon>
        <taxon>Andromedavirus novomoskovsk</taxon>
    </lineage>
</organism>
<dbReference type="EMBL" id="MT422786">
    <property type="protein sequence ID" value="QKN88255.1"/>
    <property type="molecule type" value="Genomic_DNA"/>
</dbReference>
<reference evidence="1 2" key="1">
    <citation type="submission" date="2020-05" db="EMBL/GenBank/DDBJ databases">
        <authorList>
            <person name="Piligrimova E."/>
            <person name="Kazantseva O."/>
            <person name="Skorynina A."/>
            <person name="Shadrin A."/>
        </authorList>
    </citation>
    <scope>NUCLEOTIDE SEQUENCE [LARGE SCALE GENOMIC DNA]</scope>
</reference>
<gene>
    <name evidence="1" type="ORF">Novomoskovsk_67</name>
</gene>
<evidence type="ECO:0000313" key="2">
    <source>
        <dbReference type="Proteomes" id="UP000509405"/>
    </source>
</evidence>
<protein>
    <submittedName>
        <fullName evidence="1">Uncharacterized protein</fullName>
    </submittedName>
</protein>
<evidence type="ECO:0000313" key="1">
    <source>
        <dbReference type="EMBL" id="QKN88255.1"/>
    </source>
</evidence>
<proteinExistence type="predicted"/>
<keyword evidence="2" id="KW-1185">Reference proteome</keyword>
<name>A0A6M9Z7F2_9CAUD</name>
<sequence>MKMKTVRKLDKVTPQGETTEITIEELTNNQNESIYLIFYFNDYMDCSVLYEGDTFFSTPDEAIEYLKSEEPDDHFEEVDLDDVGYGTMIINDYEKAVFYRYRTGYTWYIKHSSGSVRHPRDPKEVNYETLRGAKEVAKETYGL</sequence>